<feature type="transmembrane region" description="Helical" evidence="9">
    <location>
        <begin position="144"/>
        <end position="163"/>
    </location>
</feature>
<feature type="transmembrane region" description="Helical" evidence="9">
    <location>
        <begin position="272"/>
        <end position="298"/>
    </location>
</feature>
<dbReference type="GO" id="GO:0015190">
    <property type="term" value="F:L-leucine transmembrane transporter activity"/>
    <property type="evidence" value="ECO:0007669"/>
    <property type="project" value="TreeGrafter"/>
</dbReference>
<organism evidence="10 11">
    <name type="scientific">Bacillus timonensis</name>
    <dbReference type="NCBI Taxonomy" id="1033734"/>
    <lineage>
        <taxon>Bacteria</taxon>
        <taxon>Bacillati</taxon>
        <taxon>Bacillota</taxon>
        <taxon>Bacilli</taxon>
        <taxon>Bacillales</taxon>
        <taxon>Bacillaceae</taxon>
        <taxon>Bacillus</taxon>
    </lineage>
</organism>
<feature type="transmembrane region" description="Helical" evidence="9">
    <location>
        <begin position="219"/>
        <end position="241"/>
    </location>
</feature>
<dbReference type="GO" id="GO:0005886">
    <property type="term" value="C:plasma membrane"/>
    <property type="evidence" value="ECO:0007669"/>
    <property type="project" value="UniProtKB-SubCell"/>
</dbReference>
<protein>
    <recommendedName>
        <fullName evidence="9">Branched-chain amino acid transport system carrier protein</fullName>
    </recommendedName>
</protein>
<keyword evidence="4" id="KW-1003">Cell membrane</keyword>
<feature type="transmembrane region" description="Helical" evidence="9">
    <location>
        <begin position="310"/>
        <end position="331"/>
    </location>
</feature>
<dbReference type="GO" id="GO:0015820">
    <property type="term" value="P:L-leucine transport"/>
    <property type="evidence" value="ECO:0007669"/>
    <property type="project" value="TreeGrafter"/>
</dbReference>
<dbReference type="NCBIfam" id="TIGR00796">
    <property type="entry name" value="livcs"/>
    <property type="match status" value="1"/>
</dbReference>
<keyword evidence="5 9" id="KW-0812">Transmembrane</keyword>
<dbReference type="Proteomes" id="UP000306477">
    <property type="component" value="Unassembled WGS sequence"/>
</dbReference>
<dbReference type="GO" id="GO:0005304">
    <property type="term" value="F:L-valine transmembrane transporter activity"/>
    <property type="evidence" value="ECO:0007669"/>
    <property type="project" value="TreeGrafter"/>
</dbReference>
<evidence type="ECO:0000256" key="3">
    <source>
        <dbReference type="ARBA" id="ARBA00022448"/>
    </source>
</evidence>
<feature type="transmembrane region" description="Helical" evidence="9">
    <location>
        <begin position="183"/>
        <end position="207"/>
    </location>
</feature>
<keyword evidence="3 9" id="KW-0813">Transport</keyword>
<dbReference type="PANTHER" id="PTHR30588">
    <property type="entry name" value="BRANCHED-CHAIN AMINO ACID TRANSPORT SYSTEM 2 CARRIER PROTEIN"/>
    <property type="match status" value="1"/>
</dbReference>
<dbReference type="EMBL" id="SLUB01000009">
    <property type="protein sequence ID" value="THE13445.1"/>
    <property type="molecule type" value="Genomic_DNA"/>
</dbReference>
<dbReference type="GO" id="GO:0015818">
    <property type="term" value="P:isoleucine transport"/>
    <property type="evidence" value="ECO:0007669"/>
    <property type="project" value="TreeGrafter"/>
</dbReference>
<evidence type="ECO:0000256" key="4">
    <source>
        <dbReference type="ARBA" id="ARBA00022475"/>
    </source>
</evidence>
<dbReference type="OrthoDB" id="9783920at2"/>
<evidence type="ECO:0000256" key="7">
    <source>
        <dbReference type="ARBA" id="ARBA00022989"/>
    </source>
</evidence>
<evidence type="ECO:0000256" key="9">
    <source>
        <dbReference type="RuleBase" id="RU362122"/>
    </source>
</evidence>
<dbReference type="PANTHER" id="PTHR30588:SF0">
    <property type="entry name" value="BRANCHED-CHAIN AMINO ACID PERMEASE BRNQ"/>
    <property type="match status" value="1"/>
</dbReference>
<feature type="transmembrane region" description="Helical" evidence="9">
    <location>
        <begin position="367"/>
        <end position="390"/>
    </location>
</feature>
<dbReference type="AlphaFoldDB" id="A0A4S3PVG2"/>
<evidence type="ECO:0000313" key="11">
    <source>
        <dbReference type="Proteomes" id="UP000306477"/>
    </source>
</evidence>
<feature type="transmembrane region" description="Helical" evidence="9">
    <location>
        <begin position="79"/>
        <end position="96"/>
    </location>
</feature>
<proteinExistence type="inferred from homology"/>
<evidence type="ECO:0000256" key="1">
    <source>
        <dbReference type="ARBA" id="ARBA00004651"/>
    </source>
</evidence>
<accession>A0A4S3PVG2</accession>
<evidence type="ECO:0000256" key="2">
    <source>
        <dbReference type="ARBA" id="ARBA00008540"/>
    </source>
</evidence>
<feature type="transmembrane region" description="Helical" evidence="9">
    <location>
        <begin position="12"/>
        <end position="32"/>
    </location>
</feature>
<feature type="transmembrane region" description="Helical" evidence="9">
    <location>
        <begin position="402"/>
        <end position="423"/>
    </location>
</feature>
<dbReference type="RefSeq" id="WP_136378983.1">
    <property type="nucleotide sequence ID" value="NZ_SLUB01000009.1"/>
</dbReference>
<dbReference type="Pfam" id="PF05525">
    <property type="entry name" value="Branch_AA_trans"/>
    <property type="match status" value="1"/>
</dbReference>
<comment type="subcellular location">
    <subcellularLocation>
        <location evidence="1 9">Cell membrane</location>
        <topology evidence="1 9">Multi-pass membrane protein</topology>
    </subcellularLocation>
</comment>
<keyword evidence="11" id="KW-1185">Reference proteome</keyword>
<keyword evidence="6 9" id="KW-0029">Amino-acid transport</keyword>
<evidence type="ECO:0000256" key="5">
    <source>
        <dbReference type="ARBA" id="ARBA00022692"/>
    </source>
</evidence>
<sequence length="435" mass="46179">MKKTLKDSSIIGLALFATFFGAGNLIFPPFLGLQSGTGWLSGNIGFIITGVFFPIMAIYIIAYAGGTVDQLTKKVHPKFSQWILLGIMLFSSFIAIPRTGAVTHELGFQAVFPSIPAAPIVIIFFALTYYFVNDRNNVIDKVGTFLTPALVVILIAIIISGVINPVGQPVDTEISSSFVNAFLGGYQTGDLLVSFMVASVFISHIVGKGYRSVKERNKMTAFAGLIAFIFLVIIYSGLLYLGASVSGMYPQNVDRAELLLGIVESILGTGGLYGLGIVVALACLTTAIGLTTAVAQFFDGFTNGKLSYKTTAAIVCVLGIAIALLGVDRIVFLATPLYEAIYPICIVVILVGIFHKHLPNAASFQGAVLLTVIISVAQALTAAINIPFISRLIGMIPLSSNGFAWLIPAIIGFIGGAIIGRFIEKEKSTKQSIAS</sequence>
<reference evidence="10 11" key="1">
    <citation type="journal article" date="2019" name="Indoor Air">
        <title>Impacts of indoor surface finishes on bacterial viability.</title>
        <authorList>
            <person name="Hu J."/>
            <person name="Maamar S.B."/>
            <person name="Glawe A.J."/>
            <person name="Gottel N."/>
            <person name="Gilbert J.A."/>
            <person name="Hartmann E.M."/>
        </authorList>
    </citation>
    <scope>NUCLEOTIDE SEQUENCE [LARGE SCALE GENOMIC DNA]</scope>
    <source>
        <strain evidence="10 11">AF060A6</strain>
    </source>
</reference>
<comment type="function">
    <text evidence="9">Component of the transport system for branched-chain amino acids.</text>
</comment>
<feature type="transmembrane region" description="Helical" evidence="9">
    <location>
        <begin position="337"/>
        <end position="355"/>
    </location>
</feature>
<comment type="caution">
    <text evidence="10">The sequence shown here is derived from an EMBL/GenBank/DDBJ whole genome shotgun (WGS) entry which is preliminary data.</text>
</comment>
<dbReference type="GO" id="GO:0015188">
    <property type="term" value="F:L-isoleucine transmembrane transporter activity"/>
    <property type="evidence" value="ECO:0007669"/>
    <property type="project" value="TreeGrafter"/>
</dbReference>
<evidence type="ECO:0000256" key="6">
    <source>
        <dbReference type="ARBA" id="ARBA00022970"/>
    </source>
</evidence>
<dbReference type="InterPro" id="IPR004685">
    <property type="entry name" value="Brnchd-chn_aa_trnsp_Livcs"/>
</dbReference>
<evidence type="ECO:0000256" key="8">
    <source>
        <dbReference type="ARBA" id="ARBA00023136"/>
    </source>
</evidence>
<gene>
    <name evidence="10" type="primary">brnQ</name>
    <name evidence="10" type="ORF">E1I69_07470</name>
</gene>
<keyword evidence="8 9" id="KW-0472">Membrane</keyword>
<feature type="transmembrane region" description="Helical" evidence="9">
    <location>
        <begin position="44"/>
        <end position="67"/>
    </location>
</feature>
<keyword evidence="7 9" id="KW-1133">Transmembrane helix</keyword>
<evidence type="ECO:0000313" key="10">
    <source>
        <dbReference type="EMBL" id="THE13445.1"/>
    </source>
</evidence>
<comment type="similarity">
    <text evidence="2 9">Belongs to the branched chain amino acid transporter family.</text>
</comment>
<name>A0A4S3PVG2_9BACI</name>
<feature type="transmembrane region" description="Helical" evidence="9">
    <location>
        <begin position="108"/>
        <end position="132"/>
    </location>
</feature>